<gene>
    <name evidence="7" type="ORF">BJ684DRAFT_18657</name>
</gene>
<dbReference type="Gene3D" id="1.20.1070.10">
    <property type="entry name" value="Rhodopsin 7-helix transmembrane proteins"/>
    <property type="match status" value="1"/>
</dbReference>
<feature type="compositionally biased region" description="Low complexity" evidence="5">
    <location>
        <begin position="391"/>
        <end position="428"/>
    </location>
</feature>
<feature type="region of interest" description="Disordered" evidence="5">
    <location>
        <begin position="646"/>
        <end position="682"/>
    </location>
</feature>
<evidence type="ECO:0000256" key="3">
    <source>
        <dbReference type="ARBA" id="ARBA00022989"/>
    </source>
</evidence>
<feature type="region of interest" description="Disordered" evidence="5">
    <location>
        <begin position="705"/>
        <end position="743"/>
    </location>
</feature>
<feature type="compositionally biased region" description="Low complexity" evidence="5">
    <location>
        <begin position="322"/>
        <end position="332"/>
    </location>
</feature>
<sequence length="765" mass="82721">MDTPVSALPLLLSQPHHHTQHQQYPHVVPPAAWGGYLRPEDGISPEQNRLILLVALPLNLLSMSAALSVFLAILYLRRHYPRLADRVSLRLTLATAFVDALYHLFQMISDLAEPREGNFWCTFSVWGYVWASLLSVFLTAALALNLQLVWFHKILLPVSFERLYYSLALAASLFASVPPWLFGAYGPDEVEGTCWFRDLGSHTALFWQWTSLFGWLCLSILYCSVALALVSWKLWDEHNGDDDYDDDEDDGEDSLPGDQEELSRTMTSSYSSSGGDDPLALWERVSRRFSRTIHPRPLALAQRGGSGGKLELGRPKEEGDSSGRPSPSAASPPAHPNHLGTHPPSRPRARSASVGHWTGTSGLRVAPPGSLGGIERSLGPDQPQVPPILESPDSSTTPKSVTSSSSSSSSSSTLLTPTSGPGTSGQSGAYFSGRSGNPQNRYSTASTLYSSSATLCPSSSASTILPSTAAPAYRIRADRAAARAARRRQRKIRRQIHAAVARIALYPIIPILTQSLNVISVMDAYATSRVSFPLYFASFCATGSQGLLNAIVFLCDPAIHNSWRVVREDALAHARSQRVLGRETLASRLTLLLLRPSREDPSFDQIMEPHFPLYRSQLNASMERNISSSSTSSVCSSGSSLSMFFEGTSDPIGEPGHSLPLSSHTDSKSASPTAITPPATALTRCPAPALPYTSTILDRVDEEAELAVSDRTPSASLSSPPCSTNNTTTSIPSSPTTTTTTTAPTCSTTLGRTDGNGYARHIRFL</sequence>
<feature type="transmembrane region" description="Helical" evidence="6">
    <location>
        <begin position="163"/>
        <end position="186"/>
    </location>
</feature>
<feature type="region of interest" description="Disordered" evidence="5">
    <location>
        <begin position="293"/>
        <end position="438"/>
    </location>
</feature>
<evidence type="ECO:0000256" key="2">
    <source>
        <dbReference type="ARBA" id="ARBA00022692"/>
    </source>
</evidence>
<proteinExistence type="predicted"/>
<dbReference type="EMBL" id="KZ987770">
    <property type="protein sequence ID" value="RKP14973.1"/>
    <property type="molecule type" value="Genomic_DNA"/>
</dbReference>
<dbReference type="AlphaFoldDB" id="A0A4P9Y7G0"/>
<feature type="compositionally biased region" description="Acidic residues" evidence="5">
    <location>
        <begin position="243"/>
        <end position="260"/>
    </location>
</feature>
<evidence type="ECO:0000256" key="4">
    <source>
        <dbReference type="ARBA" id="ARBA00023136"/>
    </source>
</evidence>
<feature type="region of interest" description="Disordered" evidence="5">
    <location>
        <begin position="243"/>
        <end position="276"/>
    </location>
</feature>
<accession>A0A4P9Y7G0</accession>
<name>A0A4P9Y7G0_9FUNG</name>
<reference evidence="8" key="1">
    <citation type="journal article" date="2018" name="Nat. Microbiol.">
        <title>Leveraging single-cell genomics to expand the fungal tree of life.</title>
        <authorList>
            <person name="Ahrendt S.R."/>
            <person name="Quandt C.A."/>
            <person name="Ciobanu D."/>
            <person name="Clum A."/>
            <person name="Salamov A."/>
            <person name="Andreopoulos B."/>
            <person name="Cheng J.F."/>
            <person name="Woyke T."/>
            <person name="Pelin A."/>
            <person name="Henrissat B."/>
            <person name="Reynolds N.K."/>
            <person name="Benny G.L."/>
            <person name="Smith M.E."/>
            <person name="James T.Y."/>
            <person name="Grigoriev I.V."/>
        </authorList>
    </citation>
    <scope>NUCLEOTIDE SEQUENCE [LARGE SCALE GENOMIC DNA]</scope>
</reference>
<evidence type="ECO:0000256" key="5">
    <source>
        <dbReference type="SAM" id="MobiDB-lite"/>
    </source>
</evidence>
<dbReference type="GO" id="GO:0007189">
    <property type="term" value="P:adenylate cyclase-activating G protein-coupled receptor signaling pathway"/>
    <property type="evidence" value="ECO:0007669"/>
    <property type="project" value="TreeGrafter"/>
</dbReference>
<feature type="transmembrane region" description="Helical" evidence="6">
    <location>
        <begin position="496"/>
        <end position="512"/>
    </location>
</feature>
<keyword evidence="8" id="KW-1185">Reference proteome</keyword>
<feature type="transmembrane region" description="Helical" evidence="6">
    <location>
        <begin position="532"/>
        <end position="554"/>
    </location>
</feature>
<keyword evidence="3 6" id="KW-1133">Transmembrane helix</keyword>
<evidence type="ECO:0000256" key="1">
    <source>
        <dbReference type="ARBA" id="ARBA00004141"/>
    </source>
</evidence>
<keyword evidence="4 6" id="KW-0472">Membrane</keyword>
<organism evidence="7 8">
    <name type="scientific">Piptocephalis cylindrospora</name>
    <dbReference type="NCBI Taxonomy" id="1907219"/>
    <lineage>
        <taxon>Eukaryota</taxon>
        <taxon>Fungi</taxon>
        <taxon>Fungi incertae sedis</taxon>
        <taxon>Zoopagomycota</taxon>
        <taxon>Zoopagomycotina</taxon>
        <taxon>Zoopagomycetes</taxon>
        <taxon>Zoopagales</taxon>
        <taxon>Piptocephalidaceae</taxon>
        <taxon>Piptocephalis</taxon>
    </lineage>
</organism>
<dbReference type="Proteomes" id="UP000267251">
    <property type="component" value="Unassembled WGS sequence"/>
</dbReference>
<comment type="subcellular location">
    <subcellularLocation>
        <location evidence="1">Membrane</location>
        <topology evidence="1">Multi-pass membrane protein</topology>
    </subcellularLocation>
</comment>
<feature type="compositionally biased region" description="Low complexity" evidence="5">
    <location>
        <begin position="668"/>
        <end position="681"/>
    </location>
</feature>
<feature type="transmembrane region" description="Helical" evidence="6">
    <location>
        <begin position="87"/>
        <end position="105"/>
    </location>
</feature>
<evidence type="ECO:0000313" key="8">
    <source>
        <dbReference type="Proteomes" id="UP000267251"/>
    </source>
</evidence>
<feature type="transmembrane region" description="Helical" evidence="6">
    <location>
        <begin position="50"/>
        <end position="75"/>
    </location>
</feature>
<feature type="transmembrane region" description="Helical" evidence="6">
    <location>
        <begin position="206"/>
        <end position="230"/>
    </location>
</feature>
<feature type="compositionally biased region" description="Basic and acidic residues" evidence="5">
    <location>
        <begin position="311"/>
        <end position="321"/>
    </location>
</feature>
<dbReference type="GO" id="GO:0004930">
    <property type="term" value="F:G protein-coupled receptor activity"/>
    <property type="evidence" value="ECO:0007669"/>
    <property type="project" value="TreeGrafter"/>
</dbReference>
<feature type="compositionally biased region" description="Low complexity" evidence="5">
    <location>
        <begin position="718"/>
        <end position="743"/>
    </location>
</feature>
<evidence type="ECO:0000313" key="7">
    <source>
        <dbReference type="EMBL" id="RKP14973.1"/>
    </source>
</evidence>
<dbReference type="PANTHER" id="PTHR23112">
    <property type="entry name" value="G PROTEIN-COUPLED RECEPTOR 157-RELATED"/>
    <property type="match status" value="1"/>
</dbReference>
<dbReference type="OrthoDB" id="3251871at2759"/>
<feature type="transmembrane region" description="Helical" evidence="6">
    <location>
        <begin position="125"/>
        <end position="151"/>
    </location>
</feature>
<dbReference type="PANTHER" id="PTHR23112:SF0">
    <property type="entry name" value="TRANSMEMBRANE PROTEIN 116"/>
    <property type="match status" value="1"/>
</dbReference>
<keyword evidence="2 6" id="KW-0812">Transmembrane</keyword>
<dbReference type="GO" id="GO:0005886">
    <property type="term" value="C:plasma membrane"/>
    <property type="evidence" value="ECO:0007669"/>
    <property type="project" value="TreeGrafter"/>
</dbReference>
<protein>
    <submittedName>
        <fullName evidence="7">Uncharacterized protein</fullName>
    </submittedName>
</protein>
<evidence type="ECO:0000256" key="6">
    <source>
        <dbReference type="SAM" id="Phobius"/>
    </source>
</evidence>